<dbReference type="Proteomes" id="UP000789595">
    <property type="component" value="Unassembled WGS sequence"/>
</dbReference>
<dbReference type="PANTHER" id="PTHR13244">
    <property type="entry name" value="ZINC FINGER MYND DOMAIN CONTAINING PROTEIN 10"/>
    <property type="match status" value="1"/>
</dbReference>
<proteinExistence type="predicted"/>
<organism evidence="1 2">
    <name type="scientific">Pelagomonas calceolata</name>
    <dbReference type="NCBI Taxonomy" id="35677"/>
    <lineage>
        <taxon>Eukaryota</taxon>
        <taxon>Sar</taxon>
        <taxon>Stramenopiles</taxon>
        <taxon>Ochrophyta</taxon>
        <taxon>Pelagophyceae</taxon>
        <taxon>Pelagomonadales</taxon>
        <taxon>Pelagomonadaceae</taxon>
        <taxon>Pelagomonas</taxon>
    </lineage>
</organism>
<dbReference type="OrthoDB" id="432970at2759"/>
<keyword evidence="2" id="KW-1185">Reference proteome</keyword>
<accession>A0A8J2WZ86</accession>
<dbReference type="InterPro" id="IPR052298">
    <property type="entry name" value="ZMYND10"/>
</dbReference>
<gene>
    <name evidence="1" type="ORF">PECAL_2P07720</name>
</gene>
<dbReference type="GO" id="GO:0005737">
    <property type="term" value="C:cytoplasm"/>
    <property type="evidence" value="ECO:0007669"/>
    <property type="project" value="TreeGrafter"/>
</dbReference>
<protein>
    <submittedName>
        <fullName evidence="1">Uncharacterized protein</fullName>
    </submittedName>
</protein>
<evidence type="ECO:0000313" key="2">
    <source>
        <dbReference type="Proteomes" id="UP000789595"/>
    </source>
</evidence>
<sequence length="628" mass="70575">MPRDTSRPKSQWSVPEERLGGIEIAQDRDESFGGAHCLSVDEAERIVENLTEFDLQDVGNKQWLEQHGQIEKLNQQAHASARDKSDEFVLEAFLTFDKLGTLIYDLILIETWRERVYPLLVEHLVGGGENEATRSRAMRAYFVLYHEATVVNLLECLCYHAHAVGAVKDASLDLTDYCARRLAALHSRAKAFRELNPARNPDEKPADFADKLKNRTAREELEEQALQIEFTVSVSCVALVRMVCEHVGELTVAAVSRIVDKHDFLLSVIPLIEHPPWTRARQDGTKRVWQKLENGEWTDVPHDRLLDVTKLEAQAWFALYWLSMHQEIRKRYGFDAYRKQTLLRARRFVNDVLLDQIPVLADLQRFMDELAIVSAPEPTAVNDRMGLMQQVAAFQESICRKADYDALAKRQIDEIWSSVSMKDDDLTKLVDIYAGDHLLEEEASSKPLDLDALQKELQKENVDSNNLDEQGLARLSRDVVGVSIEDARGASPHKPAIKASKRGEAKVVKAADGNSLRREKWVLERPKPVDVDDSLAVVVEFGDGTAERIVGKQLNLPSLLVPPPPKKQWRQVGAVAEGLTAQLLCVRDEVAGAEKATYFVEAAFVSTPVSVVGDFRAPPPDSSQIGIL</sequence>
<dbReference type="EMBL" id="CAKKNE010000002">
    <property type="protein sequence ID" value="CAH0367736.1"/>
    <property type="molecule type" value="Genomic_DNA"/>
</dbReference>
<reference evidence="1" key="1">
    <citation type="submission" date="2021-11" db="EMBL/GenBank/DDBJ databases">
        <authorList>
            <consortium name="Genoscope - CEA"/>
            <person name="William W."/>
        </authorList>
    </citation>
    <scope>NUCLEOTIDE SEQUENCE</scope>
</reference>
<comment type="caution">
    <text evidence="1">The sequence shown here is derived from an EMBL/GenBank/DDBJ whole genome shotgun (WGS) entry which is preliminary data.</text>
</comment>
<dbReference type="PANTHER" id="PTHR13244:SF7">
    <property type="entry name" value="ZINC FINGER MYND DOMAIN-CONTAINING PROTEIN 10"/>
    <property type="match status" value="1"/>
</dbReference>
<dbReference type="AlphaFoldDB" id="A0A8J2WZ86"/>
<evidence type="ECO:0000313" key="1">
    <source>
        <dbReference type="EMBL" id="CAH0367736.1"/>
    </source>
</evidence>
<name>A0A8J2WZ86_9STRA</name>